<feature type="domain" description="Thiamine phosphate synthase/TenI" evidence="3">
    <location>
        <begin position="7"/>
        <end position="187"/>
    </location>
</feature>
<dbReference type="RefSeq" id="WP_013446817.1">
    <property type="nucleotide sequence ID" value="NZ_CP029760.1"/>
</dbReference>
<dbReference type="PANTHER" id="PTHR20857">
    <property type="entry name" value="THIAMINE-PHOSPHATE PYROPHOSPHORYLASE"/>
    <property type="match status" value="1"/>
</dbReference>
<reference evidence="4" key="1">
    <citation type="submission" date="2022-10" db="EMBL/GenBank/DDBJ databases">
        <title>Sifting through the core-genome to identify putative cross-protective antigens against Riemerella anatipestifer.</title>
        <authorList>
            <person name="Zheng X."/>
            <person name="Zhang W."/>
        </authorList>
    </citation>
    <scope>NUCLEOTIDE SEQUENCE</scope>
    <source>
        <strain evidence="4">ZWRA178</strain>
    </source>
</reference>
<evidence type="ECO:0000313" key="4">
    <source>
        <dbReference type="EMBL" id="MCW0523040.1"/>
    </source>
</evidence>
<dbReference type="InterPro" id="IPR022998">
    <property type="entry name" value="ThiamineP_synth_TenI"/>
</dbReference>
<dbReference type="GO" id="GO:0004789">
    <property type="term" value="F:thiamine-phosphate diphosphorylase activity"/>
    <property type="evidence" value="ECO:0007669"/>
    <property type="project" value="TreeGrafter"/>
</dbReference>
<proteinExistence type="predicted"/>
<dbReference type="GeneID" id="93717574"/>
<dbReference type="CDD" id="cd00564">
    <property type="entry name" value="TMP_TenI"/>
    <property type="match status" value="1"/>
</dbReference>
<dbReference type="PANTHER" id="PTHR20857:SF23">
    <property type="entry name" value="THIAMINE BIOSYNTHETIC BIFUNCTIONAL ENZYME"/>
    <property type="match status" value="1"/>
</dbReference>
<dbReference type="GO" id="GO:0005737">
    <property type="term" value="C:cytoplasm"/>
    <property type="evidence" value="ECO:0007669"/>
    <property type="project" value="TreeGrafter"/>
</dbReference>
<comment type="pathway">
    <text evidence="1">Cofactor biosynthesis; thiamine diphosphate biosynthesis.</text>
</comment>
<dbReference type="Gene3D" id="3.20.20.70">
    <property type="entry name" value="Aldolase class I"/>
    <property type="match status" value="1"/>
</dbReference>
<dbReference type="InterPro" id="IPR036206">
    <property type="entry name" value="ThiamineP_synth_sf"/>
</dbReference>
<dbReference type="SUPFAM" id="SSF51391">
    <property type="entry name" value="Thiamin phosphate synthase"/>
    <property type="match status" value="1"/>
</dbReference>
<protein>
    <submittedName>
        <fullName evidence="4">Thiamine phosphate synthase</fullName>
    </submittedName>
</protein>
<comment type="caution">
    <text evidence="4">The sequence shown here is derived from an EMBL/GenBank/DDBJ whole genome shotgun (WGS) entry which is preliminary data.</text>
</comment>
<evidence type="ECO:0000256" key="2">
    <source>
        <dbReference type="ARBA" id="ARBA00022977"/>
    </source>
</evidence>
<dbReference type="EMBL" id="JAOZYT010000006">
    <property type="protein sequence ID" value="MCW0523040.1"/>
    <property type="molecule type" value="Genomic_DNA"/>
</dbReference>
<dbReference type="AlphaFoldDB" id="A0AAP3AJS1"/>
<name>A0AAP3AJS1_RIEAN</name>
<organism evidence="4 5">
    <name type="scientific">Riemerella anatipestifer</name>
    <name type="common">Moraxella anatipestifer</name>
    <dbReference type="NCBI Taxonomy" id="34085"/>
    <lineage>
        <taxon>Bacteria</taxon>
        <taxon>Pseudomonadati</taxon>
        <taxon>Bacteroidota</taxon>
        <taxon>Flavobacteriia</taxon>
        <taxon>Flavobacteriales</taxon>
        <taxon>Weeksellaceae</taxon>
        <taxon>Riemerella</taxon>
    </lineage>
</organism>
<keyword evidence="2" id="KW-0784">Thiamine biosynthesis</keyword>
<dbReference type="InterPro" id="IPR013785">
    <property type="entry name" value="Aldolase_TIM"/>
</dbReference>
<accession>A0AAP3AJS1</accession>
<dbReference type="Proteomes" id="UP001207440">
    <property type="component" value="Unassembled WGS sequence"/>
</dbReference>
<gene>
    <name evidence="4" type="ORF">OKE68_01730</name>
</gene>
<dbReference type="Pfam" id="PF02581">
    <property type="entry name" value="TMP-TENI"/>
    <property type="match status" value="1"/>
</dbReference>
<evidence type="ECO:0000259" key="3">
    <source>
        <dbReference type="Pfam" id="PF02581"/>
    </source>
</evidence>
<dbReference type="GO" id="GO:0009228">
    <property type="term" value="P:thiamine biosynthetic process"/>
    <property type="evidence" value="ECO:0007669"/>
    <property type="project" value="UniProtKB-KW"/>
</dbReference>
<evidence type="ECO:0000256" key="1">
    <source>
        <dbReference type="ARBA" id="ARBA00004948"/>
    </source>
</evidence>
<sequence length="207" mass="23726">MEIKNGIYLIVNPSMHRDTLLIKLEKIISEGIVAVQIWDNFNDNDNILDIINRIIEICHKENIPVLINNRWELLREVNIDGVHFDVQPNDIEAIRRELGRKVIMGITCNNDLEHVQWANKQKMDYISFCSIFPSSTANSCEFVRFDTVREAQKITQIPIFLAGGITPENVGELTYLNCSGIAVVSGIMDSEQPIQEIKKYKLKLKKT</sequence>
<evidence type="ECO:0000313" key="5">
    <source>
        <dbReference type="Proteomes" id="UP001207440"/>
    </source>
</evidence>